<sequence>MGQTISQIFGGVDPWYVPSEKLEELESWFTESYDERTQRLVVRISQIRWRAIPANPTMAIVPIEFLQAFESSLDTALDECLGDEWKTEWWIHRIWNLLEWAVEDSDYRNVSASTLEHFQKLVDMRVEERSTEPQIVFRLYVDRLRAMFYAPDFGLSEWFMYTFASWLRCQNLPPMPAYLEYMDPPFEWAPIENPENAIERSIANLTRRPIENLLEPGEVGECGICRQEVQAGTDVTVLEPFCSHWFHTGCIHCVLRMNAGGKHCPACRAHIVLEEQ</sequence>
<dbReference type="PROSITE" id="PS50089">
    <property type="entry name" value="ZF_RING_2"/>
    <property type="match status" value="1"/>
</dbReference>
<keyword evidence="1" id="KW-0863">Zinc-finger</keyword>
<dbReference type="InterPro" id="IPR001841">
    <property type="entry name" value="Znf_RING"/>
</dbReference>
<evidence type="ECO:0000256" key="1">
    <source>
        <dbReference type="PROSITE-ProRule" id="PRU00175"/>
    </source>
</evidence>
<proteinExistence type="predicted"/>
<keyword evidence="1" id="KW-0862">Zinc</keyword>
<reference evidence="3" key="1">
    <citation type="submission" date="2022-12" db="EMBL/GenBank/DDBJ databases">
        <authorList>
            <person name="Petersen C."/>
        </authorList>
    </citation>
    <scope>NUCLEOTIDE SEQUENCE</scope>
    <source>
        <strain evidence="3">IBT 29677</strain>
    </source>
</reference>
<dbReference type="OrthoDB" id="4348522at2759"/>
<evidence type="ECO:0000313" key="4">
    <source>
        <dbReference type="Proteomes" id="UP001147747"/>
    </source>
</evidence>
<dbReference type="InterPro" id="IPR013083">
    <property type="entry name" value="Znf_RING/FYVE/PHD"/>
</dbReference>
<dbReference type="SMART" id="SM00184">
    <property type="entry name" value="RING"/>
    <property type="match status" value="1"/>
</dbReference>
<keyword evidence="4" id="KW-1185">Reference proteome</keyword>
<dbReference type="EMBL" id="JAPZBU010000012">
    <property type="protein sequence ID" value="KAJ5376732.1"/>
    <property type="molecule type" value="Genomic_DNA"/>
</dbReference>
<gene>
    <name evidence="3" type="ORF">N7509_013618</name>
</gene>
<feature type="domain" description="RING-type" evidence="2">
    <location>
        <begin position="222"/>
        <end position="268"/>
    </location>
</feature>
<protein>
    <recommendedName>
        <fullName evidence="2">RING-type domain-containing protein</fullName>
    </recommendedName>
</protein>
<keyword evidence="1" id="KW-0479">Metal-binding</keyword>
<dbReference type="Gene3D" id="3.30.40.10">
    <property type="entry name" value="Zinc/RING finger domain, C3HC4 (zinc finger)"/>
    <property type="match status" value="1"/>
</dbReference>
<dbReference type="AlphaFoldDB" id="A0A9W9SDN7"/>
<dbReference type="Pfam" id="PF13639">
    <property type="entry name" value="zf-RING_2"/>
    <property type="match status" value="1"/>
</dbReference>
<evidence type="ECO:0000259" key="2">
    <source>
        <dbReference type="PROSITE" id="PS50089"/>
    </source>
</evidence>
<reference evidence="3" key="2">
    <citation type="journal article" date="2023" name="IMA Fungus">
        <title>Comparative genomic study of the Penicillium genus elucidates a diverse pangenome and 15 lateral gene transfer events.</title>
        <authorList>
            <person name="Petersen C."/>
            <person name="Sorensen T."/>
            <person name="Nielsen M.R."/>
            <person name="Sondergaard T.E."/>
            <person name="Sorensen J.L."/>
            <person name="Fitzpatrick D.A."/>
            <person name="Frisvad J.C."/>
            <person name="Nielsen K.L."/>
        </authorList>
    </citation>
    <scope>NUCLEOTIDE SEQUENCE</scope>
    <source>
        <strain evidence="3">IBT 29677</strain>
    </source>
</reference>
<dbReference type="GeneID" id="81377235"/>
<organism evidence="3 4">
    <name type="scientific">Penicillium cosmopolitanum</name>
    <dbReference type="NCBI Taxonomy" id="1131564"/>
    <lineage>
        <taxon>Eukaryota</taxon>
        <taxon>Fungi</taxon>
        <taxon>Dikarya</taxon>
        <taxon>Ascomycota</taxon>
        <taxon>Pezizomycotina</taxon>
        <taxon>Eurotiomycetes</taxon>
        <taxon>Eurotiomycetidae</taxon>
        <taxon>Eurotiales</taxon>
        <taxon>Aspergillaceae</taxon>
        <taxon>Penicillium</taxon>
    </lineage>
</organism>
<evidence type="ECO:0000313" key="3">
    <source>
        <dbReference type="EMBL" id="KAJ5376732.1"/>
    </source>
</evidence>
<dbReference type="SUPFAM" id="SSF57850">
    <property type="entry name" value="RING/U-box"/>
    <property type="match status" value="1"/>
</dbReference>
<dbReference type="Proteomes" id="UP001147747">
    <property type="component" value="Unassembled WGS sequence"/>
</dbReference>
<comment type="caution">
    <text evidence="3">The sequence shown here is derived from an EMBL/GenBank/DDBJ whole genome shotgun (WGS) entry which is preliminary data.</text>
</comment>
<dbReference type="GO" id="GO:0008270">
    <property type="term" value="F:zinc ion binding"/>
    <property type="evidence" value="ECO:0007669"/>
    <property type="project" value="UniProtKB-KW"/>
</dbReference>
<accession>A0A9W9SDN7</accession>
<dbReference type="CDD" id="cd16448">
    <property type="entry name" value="RING-H2"/>
    <property type="match status" value="1"/>
</dbReference>
<dbReference type="RefSeq" id="XP_056481762.1">
    <property type="nucleotide sequence ID" value="XM_056638255.1"/>
</dbReference>
<name>A0A9W9SDN7_9EURO</name>